<sequence>MSDWEPVPVLAALNLQGLVDFYTGKLGFHCDNFVPEKYAIVSRGEAEIHFWACSDKYVADNTSCYIYVTEIQAVFEELQKQTKVSPLREMPWGVLEFHLIDPSGNLLKFGQPVQ</sequence>
<name>A0AAC8XPA2_9ALTE</name>
<dbReference type="AlphaFoldDB" id="A0AAC8XPA2"/>
<keyword evidence="3" id="KW-0614">Plasmid</keyword>
<feature type="domain" description="Glyoxalase/fosfomycin resistance/dioxygenase" evidence="2">
    <location>
        <begin position="14"/>
        <end position="109"/>
    </location>
</feature>
<proteinExistence type="predicted"/>
<evidence type="ECO:0000256" key="1">
    <source>
        <dbReference type="ARBA" id="ARBA00023251"/>
    </source>
</evidence>
<accession>A0AAC8XPA2</accession>
<dbReference type="SUPFAM" id="SSF54593">
    <property type="entry name" value="Glyoxalase/Bleomycin resistance protein/Dihydroxybiphenyl dioxygenase"/>
    <property type="match status" value="1"/>
</dbReference>
<evidence type="ECO:0000313" key="3">
    <source>
        <dbReference type="EMBL" id="AMJ80883.1"/>
    </source>
</evidence>
<dbReference type="Pfam" id="PF00903">
    <property type="entry name" value="Glyoxalase"/>
    <property type="match status" value="1"/>
</dbReference>
<dbReference type="CDD" id="cd08349">
    <property type="entry name" value="BLMA_like"/>
    <property type="match status" value="1"/>
</dbReference>
<dbReference type="InterPro" id="IPR004360">
    <property type="entry name" value="Glyas_Fos-R_dOase_dom"/>
</dbReference>
<dbReference type="EMBL" id="CP013929">
    <property type="protein sequence ID" value="AMJ80883.1"/>
    <property type="molecule type" value="Genomic_DNA"/>
</dbReference>
<dbReference type="GO" id="GO:0046677">
    <property type="term" value="P:response to antibiotic"/>
    <property type="evidence" value="ECO:0007669"/>
    <property type="project" value="UniProtKB-KW"/>
</dbReference>
<dbReference type="RefSeq" id="WP_015068707.1">
    <property type="nucleotide sequence ID" value="NZ_CAKMLI010000003.1"/>
</dbReference>
<gene>
    <name evidence="3" type="ORF">AV942_21125</name>
</gene>
<protein>
    <recommendedName>
        <fullName evidence="2">Glyoxalase/fosfomycin resistance/dioxygenase domain-containing protein</fullName>
    </recommendedName>
</protein>
<dbReference type="InterPro" id="IPR029068">
    <property type="entry name" value="Glyas_Bleomycin-R_OHBP_Dase"/>
</dbReference>
<dbReference type="InterPro" id="IPR000335">
    <property type="entry name" value="Bleomycin-R"/>
</dbReference>
<dbReference type="Gene3D" id="3.10.180.10">
    <property type="entry name" value="2,3-Dihydroxybiphenyl 1,2-Dioxygenase, domain 1"/>
    <property type="match status" value="1"/>
</dbReference>
<geneLocation type="plasmid" evidence="3 4">
    <name>pAMEDUM8_300</name>
</geneLocation>
<evidence type="ECO:0000313" key="4">
    <source>
        <dbReference type="Proteomes" id="UP000061468"/>
    </source>
</evidence>
<reference evidence="3 4" key="1">
    <citation type="submission" date="2015-12" db="EMBL/GenBank/DDBJ databases">
        <title>Intraspecies pangenome expansion in the marine bacterium Alteromonas.</title>
        <authorList>
            <person name="Lopez-Perez M."/>
            <person name="Rodriguez-Valera F."/>
        </authorList>
    </citation>
    <scope>NUCLEOTIDE SEQUENCE [LARGE SCALE GENOMIC DNA]</scope>
    <source>
        <strain evidence="3 4">UM8</strain>
        <plasmid evidence="3 4">pAMEDUM8_300</plasmid>
    </source>
</reference>
<keyword evidence="1" id="KW-0046">Antibiotic resistance</keyword>
<organism evidence="3 4">
    <name type="scientific">Alteromonas mediterranea</name>
    <dbReference type="NCBI Taxonomy" id="314275"/>
    <lineage>
        <taxon>Bacteria</taxon>
        <taxon>Pseudomonadati</taxon>
        <taxon>Pseudomonadota</taxon>
        <taxon>Gammaproteobacteria</taxon>
        <taxon>Alteromonadales</taxon>
        <taxon>Alteromonadaceae</taxon>
        <taxon>Alteromonas/Salinimonas group</taxon>
        <taxon>Alteromonas</taxon>
    </lineage>
</organism>
<evidence type="ECO:0000259" key="2">
    <source>
        <dbReference type="Pfam" id="PF00903"/>
    </source>
</evidence>
<dbReference type="Proteomes" id="UP000061468">
    <property type="component" value="Plasmid pAMEDUM8_300"/>
</dbReference>